<dbReference type="AlphaFoldDB" id="A0A2T4Q022"/>
<evidence type="ECO:0000313" key="4">
    <source>
        <dbReference type="Proteomes" id="UP000240717"/>
    </source>
</evidence>
<dbReference type="GO" id="GO:0016020">
    <property type="term" value="C:membrane"/>
    <property type="evidence" value="ECO:0007669"/>
    <property type="project" value="InterPro"/>
</dbReference>
<dbReference type="Gene3D" id="2.40.128.690">
    <property type="entry name" value="YycH protein, domain 3-like"/>
    <property type="match status" value="1"/>
</dbReference>
<feature type="transmembrane region" description="Helical" evidence="1">
    <location>
        <begin position="9"/>
        <end position="26"/>
    </location>
</feature>
<keyword evidence="1" id="KW-0472">Membrane</keyword>
<gene>
    <name evidence="3" type="ORF">BU085_07485</name>
</gene>
<feature type="domain" description="Regulatory protein YycH-like" evidence="2">
    <location>
        <begin position="33"/>
        <end position="254"/>
    </location>
</feature>
<organism evidence="3 4">
    <name type="scientific">Staphylococcus warneri</name>
    <dbReference type="NCBI Taxonomy" id="1292"/>
    <lineage>
        <taxon>Bacteria</taxon>
        <taxon>Bacillati</taxon>
        <taxon>Bacillota</taxon>
        <taxon>Bacilli</taxon>
        <taxon>Bacillales</taxon>
        <taxon>Staphylococcaceae</taxon>
        <taxon>Staphylococcus</taxon>
    </lineage>
</organism>
<name>A0A2T4Q022_STAWA</name>
<keyword evidence="1" id="KW-1133">Transmembrane helix</keyword>
<accession>A0A2T4Q022</accession>
<keyword evidence="1" id="KW-0812">Transmembrane</keyword>
<dbReference type="Proteomes" id="UP000240717">
    <property type="component" value="Unassembled WGS sequence"/>
</dbReference>
<sequence length="263" mass="30159">MNWKLTKTLFIFVFILVNIFLVVIYIDKVNKSQINEAESNNRVNFQQEEIKVPDDVLNKDVKDTHMQQITAESKDFSSYAKERSSLSASESGKLLDGDIGSTVNVSDKNLKDIKNYMKDNVYKGKYYQLSKLGSDTMTFEQTYQGYPIMNNSKARLSFNIDNGKATSYKQTMMDNIEAAKGSNSSKNQVIGPRKAIEALYYNRYLKRHDEVIDARLGYYSVVKETNVQLLQPNWEIKVKHNGKDSTQTYYVEATSTNPKVIDK</sequence>
<evidence type="ECO:0000256" key="1">
    <source>
        <dbReference type="SAM" id="Phobius"/>
    </source>
</evidence>
<dbReference type="EMBL" id="PZEV01000021">
    <property type="protein sequence ID" value="PTI50858.1"/>
    <property type="molecule type" value="Genomic_DNA"/>
</dbReference>
<reference evidence="3 4" key="1">
    <citation type="journal article" date="2016" name="Front. Microbiol.">
        <title>Comprehensive Phylogenetic Analysis of Bovine Non-aureus Staphylococci Species Based on Whole-Genome Sequencing.</title>
        <authorList>
            <person name="Naushad S."/>
            <person name="Barkema H.W."/>
            <person name="Luby C."/>
            <person name="Condas L.A."/>
            <person name="Nobrega D.B."/>
            <person name="Carson D.A."/>
            <person name="De Buck J."/>
        </authorList>
    </citation>
    <scope>NUCLEOTIDE SEQUENCE [LARGE SCALE GENOMIC DNA]</scope>
    <source>
        <strain evidence="3 4">SNUC 2993</strain>
    </source>
</reference>
<evidence type="ECO:0000259" key="2">
    <source>
        <dbReference type="Pfam" id="PF09648"/>
    </source>
</evidence>
<protein>
    <recommendedName>
        <fullName evidence="2">Regulatory protein YycH-like domain-containing protein</fullName>
    </recommendedName>
</protein>
<comment type="caution">
    <text evidence="3">The sequence shown here is derived from an EMBL/GenBank/DDBJ whole genome shotgun (WGS) entry which is preliminary data.</text>
</comment>
<dbReference type="STRING" id="1194526.A284_00110"/>
<evidence type="ECO:0000313" key="3">
    <source>
        <dbReference type="EMBL" id="PTI50858.1"/>
    </source>
</evidence>
<dbReference type="Pfam" id="PF09648">
    <property type="entry name" value="YycI"/>
    <property type="match status" value="1"/>
</dbReference>
<dbReference type="InterPro" id="IPR018604">
    <property type="entry name" value="YycI-like"/>
</dbReference>
<proteinExistence type="predicted"/>
<dbReference type="RefSeq" id="WP_107532868.1">
    <property type="nucleotide sequence ID" value="NZ_PZEV01000021.1"/>
</dbReference>